<dbReference type="AlphaFoldDB" id="A0AA39V5M3"/>
<dbReference type="PANTHER" id="PTHR13490:SF0">
    <property type="entry name" value="SMALL RIBOSOMAL SUBUNIT PROTEIN MS35"/>
    <property type="match status" value="1"/>
</dbReference>
<gene>
    <name evidence="2" type="ORF">JMJ35_000247</name>
</gene>
<dbReference type="Pfam" id="PF10213">
    <property type="entry name" value="MRP-S28"/>
    <property type="match status" value="1"/>
</dbReference>
<dbReference type="InterPro" id="IPR039848">
    <property type="entry name" value="Ribosomal_mS35_mt"/>
</dbReference>
<protein>
    <recommendedName>
        <fullName evidence="1">Small ribosomal subunit protein mS35 mitochondrial conserved domain-containing protein</fullName>
    </recommendedName>
</protein>
<comment type="caution">
    <text evidence="2">The sequence shown here is derived from an EMBL/GenBank/DDBJ whole genome shotgun (WGS) entry which is preliminary data.</text>
</comment>
<dbReference type="PANTHER" id="PTHR13490">
    <property type="entry name" value="MITOCHONDRIAL 28S RIBOSOMAL PROTEIN S28"/>
    <property type="match status" value="1"/>
</dbReference>
<feature type="domain" description="Small ribosomal subunit protein mS35 mitochondrial conserved" evidence="1">
    <location>
        <begin position="194"/>
        <end position="316"/>
    </location>
</feature>
<dbReference type="GO" id="GO:0005763">
    <property type="term" value="C:mitochondrial small ribosomal subunit"/>
    <property type="evidence" value="ECO:0007669"/>
    <property type="project" value="TreeGrafter"/>
</dbReference>
<organism evidence="2 3">
    <name type="scientific">Cladonia borealis</name>
    <dbReference type="NCBI Taxonomy" id="184061"/>
    <lineage>
        <taxon>Eukaryota</taxon>
        <taxon>Fungi</taxon>
        <taxon>Dikarya</taxon>
        <taxon>Ascomycota</taxon>
        <taxon>Pezizomycotina</taxon>
        <taxon>Lecanoromycetes</taxon>
        <taxon>OSLEUM clade</taxon>
        <taxon>Lecanoromycetidae</taxon>
        <taxon>Lecanorales</taxon>
        <taxon>Lecanorineae</taxon>
        <taxon>Cladoniaceae</taxon>
        <taxon>Cladonia</taxon>
    </lineage>
</organism>
<reference evidence="2" key="1">
    <citation type="submission" date="2023-03" db="EMBL/GenBank/DDBJ databases">
        <title>Complete genome of Cladonia borealis.</title>
        <authorList>
            <person name="Park H."/>
        </authorList>
    </citation>
    <scope>NUCLEOTIDE SEQUENCE</scope>
    <source>
        <strain evidence="2">ANT050790</strain>
    </source>
</reference>
<dbReference type="GO" id="GO:0003735">
    <property type="term" value="F:structural constituent of ribosome"/>
    <property type="evidence" value="ECO:0007669"/>
    <property type="project" value="InterPro"/>
</dbReference>
<accession>A0AA39V5M3</accession>
<dbReference type="EMBL" id="JAFEKC020000001">
    <property type="protein sequence ID" value="KAK0517092.1"/>
    <property type="molecule type" value="Genomic_DNA"/>
</dbReference>
<evidence type="ECO:0000313" key="2">
    <source>
        <dbReference type="EMBL" id="KAK0517092.1"/>
    </source>
</evidence>
<dbReference type="InterPro" id="IPR019349">
    <property type="entry name" value="Ribosomal_mS35_mit"/>
</dbReference>
<sequence length="389" mass="44825">MPATINRLGCLVLRCTIRVPSGCKACQSAAAARQFHLSSLHRARKDGDSENLSKSTKRQRAPFKFSIESLAPEERSTYKSLSPEEQAKWRDEAKQMHDLYASPEIDSMVQGLASQAASEAQREIPHFEFSLPTVKPGYFNYGEEEYVDTGEDEEFQGDDINSLGHGELEQHREMREYARIAAWEMPLLSKLAKPFTPPSSDRPLRFRYTTYMGETHPASKKIVLEFYTKDLLTVLTPRQRDKLIKLVGPRYNPSTDVVKMSSEMFETQAQNKRYLGDLVDTLIDEAKNEADMFEDVPFDFRHHKEKKEVVFPEGWKMTEERRRQLEVDRERRALGETRREQEGRMLVGSRIIEEALHAAPVRDESMVLLEAEQGKRGKVLAKGRQKLRR</sequence>
<dbReference type="Proteomes" id="UP001166286">
    <property type="component" value="Unassembled WGS sequence"/>
</dbReference>
<dbReference type="GO" id="GO:0032543">
    <property type="term" value="P:mitochondrial translation"/>
    <property type="evidence" value="ECO:0007669"/>
    <property type="project" value="InterPro"/>
</dbReference>
<keyword evidence="3" id="KW-1185">Reference proteome</keyword>
<evidence type="ECO:0000259" key="1">
    <source>
        <dbReference type="Pfam" id="PF10213"/>
    </source>
</evidence>
<proteinExistence type="predicted"/>
<evidence type="ECO:0000313" key="3">
    <source>
        <dbReference type="Proteomes" id="UP001166286"/>
    </source>
</evidence>
<name>A0AA39V5M3_9LECA</name>